<keyword evidence="3" id="KW-1185">Reference proteome</keyword>
<feature type="transmembrane region" description="Helical" evidence="1">
    <location>
        <begin position="16"/>
        <end position="33"/>
    </location>
</feature>
<feature type="transmembrane region" description="Helical" evidence="1">
    <location>
        <begin position="244"/>
        <end position="266"/>
    </location>
</feature>
<dbReference type="EMBL" id="MUGO01000003">
    <property type="protein sequence ID" value="PQA96468.1"/>
    <property type="molecule type" value="Genomic_DNA"/>
</dbReference>
<evidence type="ECO:0000313" key="3">
    <source>
        <dbReference type="Proteomes" id="UP000238314"/>
    </source>
</evidence>
<feature type="transmembrane region" description="Helical" evidence="1">
    <location>
        <begin position="355"/>
        <end position="374"/>
    </location>
</feature>
<reference evidence="2 3" key="1">
    <citation type="submission" date="2016-11" db="EMBL/GenBank/DDBJ databases">
        <title>Whole genomes of Flavobacteriaceae.</title>
        <authorList>
            <person name="Stine C."/>
            <person name="Li C."/>
            <person name="Tadesse D."/>
        </authorList>
    </citation>
    <scope>NUCLEOTIDE SEQUENCE [LARGE SCALE GENOMIC DNA]</scope>
    <source>
        <strain evidence="2 3">DSM 21068</strain>
    </source>
</reference>
<evidence type="ECO:0008006" key="4">
    <source>
        <dbReference type="Google" id="ProtNLM"/>
    </source>
</evidence>
<evidence type="ECO:0000313" key="2">
    <source>
        <dbReference type="EMBL" id="PQA96468.1"/>
    </source>
</evidence>
<keyword evidence="1" id="KW-0472">Membrane</keyword>
<feature type="transmembrane region" description="Helical" evidence="1">
    <location>
        <begin position="132"/>
        <end position="154"/>
    </location>
</feature>
<feature type="transmembrane region" description="Helical" evidence="1">
    <location>
        <begin position="160"/>
        <end position="179"/>
    </location>
</feature>
<accession>A0A2S7KHM7</accession>
<sequence length="387" mass="46187">MEEIKSFSKLKSQWKFSFLITLILMVLLSIWNFKNRMYDWDMPGYMGCFYTLIEPNNPKEIHQRIYQEIKKEAPEKEYIDIIGINLYDRTRQWFTKSEQSFTEQLPYFQIKIGYNITLLALYKIGFTGPMSVTILSVISYFISGILLFFVLKTIFPNKPWLSSLLTVGICLLSPMTHMAQISTPDMFIFQFMMLFMIALLRRWNQWAMFIIQFLIVFVRPDYITFSLTFYITQSILEYLNTKKINYLVIIQCAILVTMYIAILKYYNYPGWKALFYDTFIYRRPFISKEKADFTISKYLNIFFGKLLYFKKVTLSCILMLTGIFCFSKDKFIRFFAICFVVNIYIKFALFPQSAALRFFFPFIALLLLMFFYSVNRKYPNLKIGKIA</sequence>
<dbReference type="Proteomes" id="UP000238314">
    <property type="component" value="Unassembled WGS sequence"/>
</dbReference>
<dbReference type="RefSeq" id="WP_123891543.1">
    <property type="nucleotide sequence ID" value="NZ_FTOJ01000001.1"/>
</dbReference>
<feature type="transmembrane region" description="Helical" evidence="1">
    <location>
        <begin position="331"/>
        <end position="349"/>
    </location>
</feature>
<name>A0A2S7KHM7_9FLAO</name>
<organism evidence="2 3">
    <name type="scientific">Chryseobacterium piscicola</name>
    <dbReference type="NCBI Taxonomy" id="551459"/>
    <lineage>
        <taxon>Bacteria</taxon>
        <taxon>Pseudomonadati</taxon>
        <taxon>Bacteroidota</taxon>
        <taxon>Flavobacteriia</taxon>
        <taxon>Flavobacteriales</taxon>
        <taxon>Weeksellaceae</taxon>
        <taxon>Chryseobacterium group</taxon>
        <taxon>Chryseobacterium</taxon>
    </lineage>
</organism>
<proteinExistence type="predicted"/>
<comment type="caution">
    <text evidence="2">The sequence shown here is derived from an EMBL/GenBank/DDBJ whole genome shotgun (WGS) entry which is preliminary data.</text>
</comment>
<keyword evidence="1" id="KW-1133">Transmembrane helix</keyword>
<feature type="transmembrane region" description="Helical" evidence="1">
    <location>
        <begin position="209"/>
        <end position="232"/>
    </location>
</feature>
<evidence type="ECO:0000256" key="1">
    <source>
        <dbReference type="SAM" id="Phobius"/>
    </source>
</evidence>
<dbReference type="OrthoDB" id="1244758at2"/>
<dbReference type="AlphaFoldDB" id="A0A2S7KHM7"/>
<gene>
    <name evidence="2" type="ORF">B0A70_04965</name>
</gene>
<feature type="transmembrane region" description="Helical" evidence="1">
    <location>
        <begin position="307"/>
        <end position="326"/>
    </location>
</feature>
<protein>
    <recommendedName>
        <fullName evidence="4">Glycosyltransferase RgtA/B/C/D-like domain-containing protein</fullName>
    </recommendedName>
</protein>
<keyword evidence="1" id="KW-0812">Transmembrane</keyword>